<dbReference type="GO" id="GO:0005524">
    <property type="term" value="F:ATP binding"/>
    <property type="evidence" value="ECO:0007669"/>
    <property type="project" value="UniProtKB-KW"/>
</dbReference>
<dbReference type="PROSITE" id="PS50885">
    <property type="entry name" value="HAMP"/>
    <property type="match status" value="1"/>
</dbReference>
<dbReference type="EC" id="2.7.13.3" evidence="3"/>
<protein>
    <recommendedName>
        <fullName evidence="3">histidine kinase</fullName>
        <ecNumber evidence="3">2.7.13.3</ecNumber>
    </recommendedName>
</protein>
<comment type="catalytic activity">
    <reaction evidence="1">
        <text>ATP + protein L-histidine = ADP + protein N-phospho-L-histidine.</text>
        <dbReference type="EC" id="2.7.13.3"/>
    </reaction>
</comment>
<feature type="domain" description="HAMP" evidence="16">
    <location>
        <begin position="332"/>
        <end position="384"/>
    </location>
</feature>
<keyword evidence="7 14" id="KW-0812">Transmembrane</keyword>
<evidence type="ECO:0000256" key="3">
    <source>
        <dbReference type="ARBA" id="ARBA00012438"/>
    </source>
</evidence>
<keyword evidence="9 17" id="KW-0418">Kinase</keyword>
<dbReference type="InterPro" id="IPR036890">
    <property type="entry name" value="HATPase_C_sf"/>
</dbReference>
<feature type="transmembrane region" description="Helical" evidence="14">
    <location>
        <begin position="20"/>
        <end position="42"/>
    </location>
</feature>
<keyword evidence="8" id="KW-0547">Nucleotide-binding</keyword>
<dbReference type="Gene3D" id="3.30.565.10">
    <property type="entry name" value="Histidine kinase-like ATPase, C-terminal domain"/>
    <property type="match status" value="1"/>
</dbReference>
<evidence type="ECO:0000256" key="2">
    <source>
        <dbReference type="ARBA" id="ARBA00004651"/>
    </source>
</evidence>
<evidence type="ECO:0000256" key="10">
    <source>
        <dbReference type="ARBA" id="ARBA00022840"/>
    </source>
</evidence>
<keyword evidence="5" id="KW-0597">Phosphoprotein</keyword>
<evidence type="ECO:0000313" key="18">
    <source>
        <dbReference type="Proteomes" id="UP000266340"/>
    </source>
</evidence>
<evidence type="ECO:0000256" key="1">
    <source>
        <dbReference type="ARBA" id="ARBA00000085"/>
    </source>
</evidence>
<evidence type="ECO:0000256" key="14">
    <source>
        <dbReference type="SAM" id="Phobius"/>
    </source>
</evidence>
<evidence type="ECO:0000256" key="7">
    <source>
        <dbReference type="ARBA" id="ARBA00022692"/>
    </source>
</evidence>
<dbReference type="PROSITE" id="PS50109">
    <property type="entry name" value="HIS_KIN"/>
    <property type="match status" value="1"/>
</dbReference>
<keyword evidence="6" id="KW-0808">Transferase</keyword>
<comment type="caution">
    <text evidence="17">The sequence shown here is derived from an EMBL/GenBank/DDBJ whole genome shotgun (WGS) entry which is preliminary data.</text>
</comment>
<evidence type="ECO:0000256" key="9">
    <source>
        <dbReference type="ARBA" id="ARBA00022777"/>
    </source>
</evidence>
<evidence type="ECO:0000313" key="17">
    <source>
        <dbReference type="EMBL" id="RIE00691.1"/>
    </source>
</evidence>
<evidence type="ECO:0000256" key="5">
    <source>
        <dbReference type="ARBA" id="ARBA00022553"/>
    </source>
</evidence>
<comment type="subcellular location">
    <subcellularLocation>
        <location evidence="2">Cell membrane</location>
        <topology evidence="2">Multi-pass membrane protein</topology>
    </subcellularLocation>
</comment>
<gene>
    <name evidence="17" type="ORF">D3H35_27355</name>
</gene>
<dbReference type="InterPro" id="IPR003594">
    <property type="entry name" value="HATPase_dom"/>
</dbReference>
<keyword evidence="10" id="KW-0067">ATP-binding</keyword>
<dbReference type="Pfam" id="PF06580">
    <property type="entry name" value="His_kinase"/>
    <property type="match status" value="1"/>
</dbReference>
<reference evidence="17 18" key="1">
    <citation type="submission" date="2018-09" db="EMBL/GenBank/DDBJ databases">
        <title>Cohnella cavernae sp. nov., isolated from a karst cave.</title>
        <authorList>
            <person name="Zhu H."/>
        </authorList>
    </citation>
    <scope>NUCLEOTIDE SEQUENCE [LARGE SCALE GENOMIC DNA]</scope>
    <source>
        <strain evidence="17 18">K2E09-144</strain>
    </source>
</reference>
<dbReference type="InterPro" id="IPR003660">
    <property type="entry name" value="HAMP_dom"/>
</dbReference>
<proteinExistence type="predicted"/>
<dbReference type="SUPFAM" id="SSF158472">
    <property type="entry name" value="HAMP domain-like"/>
    <property type="match status" value="1"/>
</dbReference>
<keyword evidence="11 14" id="KW-1133">Transmembrane helix</keyword>
<feature type="domain" description="Histidine kinase" evidence="15">
    <location>
        <begin position="494"/>
        <end position="600"/>
    </location>
</feature>
<dbReference type="SUPFAM" id="SSF55874">
    <property type="entry name" value="ATPase domain of HSP90 chaperone/DNA topoisomerase II/histidine kinase"/>
    <property type="match status" value="1"/>
</dbReference>
<dbReference type="Gene3D" id="6.10.340.10">
    <property type="match status" value="1"/>
</dbReference>
<keyword evidence="4" id="KW-1003">Cell membrane</keyword>
<dbReference type="AlphaFoldDB" id="A0A398CM21"/>
<evidence type="ECO:0000256" key="8">
    <source>
        <dbReference type="ARBA" id="ARBA00022741"/>
    </source>
</evidence>
<evidence type="ECO:0000256" key="12">
    <source>
        <dbReference type="ARBA" id="ARBA00023012"/>
    </source>
</evidence>
<dbReference type="SMART" id="SM00387">
    <property type="entry name" value="HATPase_c"/>
    <property type="match status" value="1"/>
</dbReference>
<accession>A0A398CM21</accession>
<evidence type="ECO:0000256" key="4">
    <source>
        <dbReference type="ARBA" id="ARBA00022475"/>
    </source>
</evidence>
<dbReference type="OrthoDB" id="9776552at2"/>
<evidence type="ECO:0000259" key="16">
    <source>
        <dbReference type="PROSITE" id="PS50885"/>
    </source>
</evidence>
<name>A0A398CM21_9BACL</name>
<evidence type="ECO:0000259" key="15">
    <source>
        <dbReference type="PROSITE" id="PS50109"/>
    </source>
</evidence>
<dbReference type="CDD" id="cd06225">
    <property type="entry name" value="HAMP"/>
    <property type="match status" value="1"/>
</dbReference>
<sequence>MRTGLYARGFFRHNLFVRILAVFSLIAIVTIVTLSYFAYLFITDSMLDNERDKQKSAMDRVSRYVEKKNESIQMKVQSIYRDQQLSENLTFLLKTSYQEYVEHRLDRFNEGSGMYKGLDYLKSMIEDDPDIENILLFSTEKQFLYVNSQRNLSKLFETNEAHSYVPDAMALQSGIVSVPNNWVRKTIDQWNEKLYSMRSNINDVGTLKTVGQLLVFFRSEAIESVLSESGSRIKGSILVLSPEGYVIFDSSDRYYGRVYPFKDKLNSIKGADMLDESSYISTLSANNLGYSVVGILPKEEIAASYQPAKRLIILISGACILTAIVVPSLFVLNFAKRTNRLIRTMRRVETGDMTVRIHDTKEDEIGQISRGFNQMLAELTRHIDRVYKAEIKQKHTELTALQARINPHFLYNTLEVIRMRAISQGVTDVSEMIYSLAVLFKSFVHQQTVVSLREEMDNCARYLELFRIRYKDKFSYRIDYDPELSDWKMIKMSLQPIVENYIVHGMRTDGQDNEIAIRAVGEENIIRVTIQDNGIGVTSEKLERIRRNLERPENASEESSLGLYSVNERLKLMYGKEYGVEIWSEPAVGTTVILWFPYSQGSDSHV</sequence>
<dbReference type="SMART" id="SM00304">
    <property type="entry name" value="HAMP"/>
    <property type="match status" value="1"/>
</dbReference>
<dbReference type="EMBL" id="QXJM01000049">
    <property type="protein sequence ID" value="RIE00691.1"/>
    <property type="molecule type" value="Genomic_DNA"/>
</dbReference>
<dbReference type="Pfam" id="PF00672">
    <property type="entry name" value="HAMP"/>
    <property type="match status" value="1"/>
</dbReference>
<evidence type="ECO:0000256" key="13">
    <source>
        <dbReference type="ARBA" id="ARBA00023136"/>
    </source>
</evidence>
<dbReference type="PANTHER" id="PTHR34220:SF11">
    <property type="entry name" value="SENSOR PROTEIN KINASE HPTS"/>
    <property type="match status" value="1"/>
</dbReference>
<dbReference type="PANTHER" id="PTHR34220">
    <property type="entry name" value="SENSOR HISTIDINE KINASE YPDA"/>
    <property type="match status" value="1"/>
</dbReference>
<keyword evidence="18" id="KW-1185">Reference proteome</keyword>
<evidence type="ECO:0000256" key="11">
    <source>
        <dbReference type="ARBA" id="ARBA00022989"/>
    </source>
</evidence>
<dbReference type="Proteomes" id="UP000266340">
    <property type="component" value="Unassembled WGS sequence"/>
</dbReference>
<dbReference type="GO" id="GO:0005886">
    <property type="term" value="C:plasma membrane"/>
    <property type="evidence" value="ECO:0007669"/>
    <property type="project" value="UniProtKB-SubCell"/>
</dbReference>
<feature type="transmembrane region" description="Helical" evidence="14">
    <location>
        <begin position="311"/>
        <end position="335"/>
    </location>
</feature>
<keyword evidence="13 14" id="KW-0472">Membrane</keyword>
<dbReference type="Pfam" id="PF02518">
    <property type="entry name" value="HATPase_c"/>
    <property type="match status" value="1"/>
</dbReference>
<dbReference type="InterPro" id="IPR005467">
    <property type="entry name" value="His_kinase_dom"/>
</dbReference>
<keyword evidence="12" id="KW-0902">Two-component regulatory system</keyword>
<dbReference type="GO" id="GO:0000155">
    <property type="term" value="F:phosphorelay sensor kinase activity"/>
    <property type="evidence" value="ECO:0007669"/>
    <property type="project" value="InterPro"/>
</dbReference>
<dbReference type="InterPro" id="IPR010559">
    <property type="entry name" value="Sig_transdc_His_kin_internal"/>
</dbReference>
<organism evidence="17 18">
    <name type="scientific">Cohnella faecalis</name>
    <dbReference type="NCBI Taxonomy" id="2315694"/>
    <lineage>
        <taxon>Bacteria</taxon>
        <taxon>Bacillati</taxon>
        <taxon>Bacillota</taxon>
        <taxon>Bacilli</taxon>
        <taxon>Bacillales</taxon>
        <taxon>Paenibacillaceae</taxon>
        <taxon>Cohnella</taxon>
    </lineage>
</organism>
<evidence type="ECO:0000256" key="6">
    <source>
        <dbReference type="ARBA" id="ARBA00022679"/>
    </source>
</evidence>
<dbReference type="InterPro" id="IPR050640">
    <property type="entry name" value="Bact_2-comp_sensor_kinase"/>
</dbReference>